<feature type="chain" id="PRO_5041204272" description="TIL domain-containing protein" evidence="2">
    <location>
        <begin position="21"/>
        <end position="87"/>
    </location>
</feature>
<dbReference type="InterPro" id="IPR036084">
    <property type="entry name" value="Ser_inhib-like_sf"/>
</dbReference>
<dbReference type="Gene3D" id="2.10.25.10">
    <property type="entry name" value="Laminin"/>
    <property type="match status" value="1"/>
</dbReference>
<keyword evidence="2" id="KW-0732">Signal</keyword>
<name>A0AA39HAF2_9BILA</name>
<feature type="signal peptide" evidence="2">
    <location>
        <begin position="1"/>
        <end position="20"/>
    </location>
</feature>
<dbReference type="GO" id="GO:0004867">
    <property type="term" value="F:serine-type endopeptidase inhibitor activity"/>
    <property type="evidence" value="ECO:0007669"/>
    <property type="project" value="UniProtKB-KW"/>
</dbReference>
<comment type="caution">
    <text evidence="3">The sequence shown here is derived from an EMBL/GenBank/DDBJ whole genome shotgun (WGS) entry which is preliminary data.</text>
</comment>
<dbReference type="Proteomes" id="UP001175271">
    <property type="component" value="Unassembled WGS sequence"/>
</dbReference>
<sequence length="87" mass="9580">MKLFCLLALLLSIFVAVALASPLEVLDQKCGRREILGCPHCEPTCEDPMGGLCTRFGCSRTQKCICNDPYVRHNGKCIMESECPKSS</sequence>
<evidence type="ECO:0000256" key="1">
    <source>
        <dbReference type="ARBA" id="ARBA00022900"/>
    </source>
</evidence>
<evidence type="ECO:0008006" key="5">
    <source>
        <dbReference type="Google" id="ProtNLM"/>
    </source>
</evidence>
<evidence type="ECO:0000256" key="2">
    <source>
        <dbReference type="SAM" id="SignalP"/>
    </source>
</evidence>
<evidence type="ECO:0000313" key="4">
    <source>
        <dbReference type="Proteomes" id="UP001175271"/>
    </source>
</evidence>
<protein>
    <recommendedName>
        <fullName evidence="5">TIL domain-containing protein</fullName>
    </recommendedName>
</protein>
<organism evidence="3 4">
    <name type="scientific">Steinernema hermaphroditum</name>
    <dbReference type="NCBI Taxonomy" id="289476"/>
    <lineage>
        <taxon>Eukaryota</taxon>
        <taxon>Metazoa</taxon>
        <taxon>Ecdysozoa</taxon>
        <taxon>Nematoda</taxon>
        <taxon>Chromadorea</taxon>
        <taxon>Rhabditida</taxon>
        <taxon>Tylenchina</taxon>
        <taxon>Panagrolaimomorpha</taxon>
        <taxon>Strongyloidoidea</taxon>
        <taxon>Steinernematidae</taxon>
        <taxon>Steinernema</taxon>
    </lineage>
</organism>
<gene>
    <name evidence="3" type="ORF">QR680_016208</name>
</gene>
<proteinExistence type="predicted"/>
<dbReference type="SUPFAM" id="SSF57567">
    <property type="entry name" value="Serine protease inhibitors"/>
    <property type="match status" value="1"/>
</dbReference>
<reference evidence="3" key="1">
    <citation type="submission" date="2023-06" db="EMBL/GenBank/DDBJ databases">
        <title>Genomic analysis of the entomopathogenic nematode Steinernema hermaphroditum.</title>
        <authorList>
            <person name="Schwarz E.M."/>
            <person name="Heppert J.K."/>
            <person name="Baniya A."/>
            <person name="Schwartz H.T."/>
            <person name="Tan C.-H."/>
            <person name="Antoshechkin I."/>
            <person name="Sternberg P.W."/>
            <person name="Goodrich-Blair H."/>
            <person name="Dillman A.R."/>
        </authorList>
    </citation>
    <scope>NUCLEOTIDE SEQUENCE</scope>
    <source>
        <strain evidence="3">PS9179</strain>
        <tissue evidence="3">Whole animal</tissue>
    </source>
</reference>
<keyword evidence="4" id="KW-1185">Reference proteome</keyword>
<dbReference type="EMBL" id="JAUCMV010000004">
    <property type="protein sequence ID" value="KAK0402217.1"/>
    <property type="molecule type" value="Genomic_DNA"/>
</dbReference>
<evidence type="ECO:0000313" key="3">
    <source>
        <dbReference type="EMBL" id="KAK0402217.1"/>
    </source>
</evidence>
<keyword evidence="1" id="KW-0646">Protease inhibitor</keyword>
<keyword evidence="1" id="KW-0722">Serine protease inhibitor</keyword>
<dbReference type="AlphaFoldDB" id="A0AA39HAF2"/>
<accession>A0AA39HAF2</accession>